<sequence>MIYTVTLNPSLDYITRVPELSLGETNRATSQQLFPGGKGINVSRLLSHLGIENTALGFLGGFTGTHLQATLNEPHLRQDFTAIAGETRINLKIKAQVETEINATGPAITTDELTIFLQQFAQLTADDLVILSGSIPKSLDHDIYQQIIGQITAQQARFVIDTTGEQLQAALQKQPLLVKPNRQELAQLYQVPLTTRASIQKWGHHLLAAGAQHAIVSLAGAGAVLLTPTGDYFAAPVAGQVKNSTGAGDSMIAGFVGTWLASGDVVESFKVAVASGTATAFSEDIATKAMIETIYEQVRVTTI</sequence>
<keyword evidence="6 8" id="KW-0067">ATP-binding</keyword>
<comment type="catalytic activity">
    <reaction evidence="8">
        <text>D-tagatofuranose 6-phosphate + ATP = D-tagatofuranose 1,6-bisphosphate + ADP + H(+)</text>
        <dbReference type="Rhea" id="RHEA:12420"/>
        <dbReference type="ChEBI" id="CHEBI:15378"/>
        <dbReference type="ChEBI" id="CHEBI:30616"/>
        <dbReference type="ChEBI" id="CHEBI:58694"/>
        <dbReference type="ChEBI" id="CHEBI:58695"/>
        <dbReference type="ChEBI" id="CHEBI:456216"/>
        <dbReference type="EC" id="2.7.1.144"/>
    </reaction>
</comment>
<evidence type="ECO:0000313" key="11">
    <source>
        <dbReference type="EMBL" id="NKZ18241.1"/>
    </source>
</evidence>
<dbReference type="PROSITE" id="PS00584">
    <property type="entry name" value="PFKB_KINASES_2"/>
    <property type="match status" value="1"/>
</dbReference>
<dbReference type="Proteomes" id="UP000590460">
    <property type="component" value="Unassembled WGS sequence"/>
</dbReference>
<dbReference type="SUPFAM" id="SSF53613">
    <property type="entry name" value="Ribokinase-like"/>
    <property type="match status" value="1"/>
</dbReference>
<dbReference type="PANTHER" id="PTHR46566">
    <property type="entry name" value="1-PHOSPHOFRUCTOKINASE-RELATED"/>
    <property type="match status" value="1"/>
</dbReference>
<dbReference type="InterPro" id="IPR002173">
    <property type="entry name" value="Carboh/pur_kinase_PfkB_CS"/>
</dbReference>
<name>A0A846ZG73_9LACO</name>
<dbReference type="GO" id="GO:0016052">
    <property type="term" value="P:carbohydrate catabolic process"/>
    <property type="evidence" value="ECO:0007669"/>
    <property type="project" value="UniProtKB-ARBA"/>
</dbReference>
<comment type="pathway">
    <text evidence="8">Carbohydrate metabolism; D-tagatose 6-phosphate degradation; D-glyceraldehyde 3-phosphate and glycerone phosphate from D-tagatose 6-phosphate: step 1/2.</text>
</comment>
<comment type="similarity">
    <text evidence="1">Belongs to the carbohydrate kinase pfkB family.</text>
</comment>
<dbReference type="PANTHER" id="PTHR46566:SF1">
    <property type="entry name" value="1-PHOSPHOFRUCTOKINASE"/>
    <property type="match status" value="1"/>
</dbReference>
<dbReference type="InterPro" id="IPR017583">
    <property type="entry name" value="Tagatose/fructose_Pkinase"/>
</dbReference>
<evidence type="ECO:0000256" key="7">
    <source>
        <dbReference type="ARBA" id="ARBA00047745"/>
    </source>
</evidence>
<dbReference type="InterPro" id="IPR011611">
    <property type="entry name" value="PfkB_dom"/>
</dbReference>
<evidence type="ECO:0000256" key="6">
    <source>
        <dbReference type="ARBA" id="ARBA00022840"/>
    </source>
</evidence>
<dbReference type="GO" id="GO:2001059">
    <property type="term" value="P:D-tagatose 6-phosphate catabolic process"/>
    <property type="evidence" value="ECO:0007669"/>
    <property type="project" value="UniProtKB-UniPathway"/>
</dbReference>
<dbReference type="GO" id="GO:0005988">
    <property type="term" value="P:lactose metabolic process"/>
    <property type="evidence" value="ECO:0007669"/>
    <property type="project" value="UniProtKB-KW"/>
</dbReference>
<dbReference type="Pfam" id="PF00294">
    <property type="entry name" value="PfkB"/>
    <property type="match status" value="1"/>
</dbReference>
<evidence type="ECO:0000256" key="8">
    <source>
        <dbReference type="PIRNR" id="PIRNR000535"/>
    </source>
</evidence>
<dbReference type="NCBIfam" id="TIGR03828">
    <property type="entry name" value="pfkB"/>
    <property type="match status" value="1"/>
</dbReference>
<evidence type="ECO:0000256" key="9">
    <source>
        <dbReference type="RuleBase" id="RU369061"/>
    </source>
</evidence>
<comment type="similarity">
    <text evidence="8">Belongs to the carbohydrate kinase PfkB family. LacC subfamily.</text>
</comment>
<dbReference type="GO" id="GO:0009024">
    <property type="term" value="F:tagatose-6-phosphate kinase activity"/>
    <property type="evidence" value="ECO:0007669"/>
    <property type="project" value="UniProtKB-EC"/>
</dbReference>
<dbReference type="CDD" id="cd01164">
    <property type="entry name" value="FruK_PfkB_like"/>
    <property type="match status" value="1"/>
</dbReference>
<keyword evidence="2 8" id="KW-0808">Transferase</keyword>
<feature type="domain" description="Carbohydrate kinase PfkB" evidence="10">
    <location>
        <begin position="12"/>
        <end position="282"/>
    </location>
</feature>
<dbReference type="PROSITE" id="PS00583">
    <property type="entry name" value="PFKB_KINASES_1"/>
    <property type="match status" value="1"/>
</dbReference>
<keyword evidence="4 8" id="KW-0547">Nucleotide-binding</keyword>
<dbReference type="PIRSF" id="PIRSF000535">
    <property type="entry name" value="1PFK/6PFK/LacC"/>
    <property type="match status" value="1"/>
</dbReference>
<dbReference type="InterPro" id="IPR022463">
    <property type="entry name" value="1-PFruKinase"/>
</dbReference>
<evidence type="ECO:0000256" key="2">
    <source>
        <dbReference type="ARBA" id="ARBA00022679"/>
    </source>
</evidence>
<gene>
    <name evidence="11" type="primary">pfkB</name>
    <name evidence="11" type="ORF">HF966_03510</name>
</gene>
<protein>
    <recommendedName>
        <fullName evidence="8">Tagatose-6-phosphate kinase</fullName>
        <ecNumber evidence="8">2.7.1.144</ecNumber>
    </recommendedName>
</protein>
<comment type="caution">
    <text evidence="11">The sequence shown here is derived from an EMBL/GenBank/DDBJ whole genome shotgun (WGS) entry which is preliminary data.</text>
</comment>
<dbReference type="RefSeq" id="WP_168676311.1">
    <property type="nucleotide sequence ID" value="NZ_BPKV01000004.1"/>
</dbReference>
<dbReference type="GO" id="GO:0005524">
    <property type="term" value="F:ATP binding"/>
    <property type="evidence" value="ECO:0007669"/>
    <property type="project" value="UniProtKB-UniRule"/>
</dbReference>
<accession>A0A846ZG73</accession>
<evidence type="ECO:0000256" key="5">
    <source>
        <dbReference type="ARBA" id="ARBA00022777"/>
    </source>
</evidence>
<reference evidence="11 12" key="1">
    <citation type="submission" date="2020-04" db="EMBL/GenBank/DDBJ databases">
        <title>MicrobeNet Type strains.</title>
        <authorList>
            <person name="Nicholson A.C."/>
        </authorList>
    </citation>
    <scope>NUCLEOTIDE SEQUENCE [LARGE SCALE GENOMIC DNA]</scope>
    <source>
        <strain evidence="11 12">CCUG 54536</strain>
    </source>
</reference>
<keyword evidence="3 8" id="KW-0423">Lactose metabolism</keyword>
<dbReference type="GO" id="GO:0044281">
    <property type="term" value="P:small molecule metabolic process"/>
    <property type="evidence" value="ECO:0007669"/>
    <property type="project" value="UniProtKB-ARBA"/>
</dbReference>
<keyword evidence="5 9" id="KW-0418">Kinase</keyword>
<evidence type="ECO:0000313" key="12">
    <source>
        <dbReference type="Proteomes" id="UP000590460"/>
    </source>
</evidence>
<dbReference type="InterPro" id="IPR029056">
    <property type="entry name" value="Ribokinase-like"/>
</dbReference>
<comment type="catalytic activity">
    <reaction evidence="7 9">
        <text>beta-D-fructose 1-phosphate + ATP = beta-D-fructose 1,6-bisphosphate + ADP + H(+)</text>
        <dbReference type="Rhea" id="RHEA:14213"/>
        <dbReference type="ChEBI" id="CHEBI:15378"/>
        <dbReference type="ChEBI" id="CHEBI:30616"/>
        <dbReference type="ChEBI" id="CHEBI:32966"/>
        <dbReference type="ChEBI" id="CHEBI:138881"/>
        <dbReference type="ChEBI" id="CHEBI:456216"/>
        <dbReference type="EC" id="2.7.1.56"/>
    </reaction>
</comment>
<dbReference type="Gene3D" id="3.40.1190.20">
    <property type="match status" value="1"/>
</dbReference>
<dbReference type="GO" id="GO:0008662">
    <property type="term" value="F:1-phosphofructokinase activity"/>
    <property type="evidence" value="ECO:0007669"/>
    <property type="project" value="UniProtKB-UniRule"/>
</dbReference>
<dbReference type="AlphaFoldDB" id="A0A846ZG73"/>
<evidence type="ECO:0000256" key="3">
    <source>
        <dbReference type="ARBA" id="ARBA00022736"/>
    </source>
</evidence>
<comment type="function">
    <text evidence="9">Catalyzes the ATP-dependent phosphorylation of fructose-l-phosphate to fructose-l,6-bisphosphate.</text>
</comment>
<proteinExistence type="inferred from homology"/>
<dbReference type="UniPathway" id="UPA00704">
    <property type="reaction ID" value="UER00715"/>
</dbReference>
<dbReference type="GO" id="GO:0005829">
    <property type="term" value="C:cytosol"/>
    <property type="evidence" value="ECO:0007669"/>
    <property type="project" value="TreeGrafter"/>
</dbReference>
<evidence type="ECO:0000259" key="10">
    <source>
        <dbReference type="Pfam" id="PF00294"/>
    </source>
</evidence>
<evidence type="ECO:0000256" key="1">
    <source>
        <dbReference type="ARBA" id="ARBA00005380"/>
    </source>
</evidence>
<dbReference type="EMBL" id="JAAXPO010000003">
    <property type="protein sequence ID" value="NKZ18241.1"/>
    <property type="molecule type" value="Genomic_DNA"/>
</dbReference>
<dbReference type="FunFam" id="3.40.1190.20:FF:000001">
    <property type="entry name" value="Phosphofructokinase"/>
    <property type="match status" value="1"/>
</dbReference>
<organism evidence="11 12">
    <name type="scientific">Leuconostoc holzapfelii</name>
    <dbReference type="NCBI Taxonomy" id="434464"/>
    <lineage>
        <taxon>Bacteria</taxon>
        <taxon>Bacillati</taxon>
        <taxon>Bacillota</taxon>
        <taxon>Bacilli</taxon>
        <taxon>Lactobacillales</taxon>
        <taxon>Lactobacillaceae</taxon>
        <taxon>Leuconostoc</taxon>
    </lineage>
</organism>
<dbReference type="EC" id="2.7.1.144" evidence="8"/>
<dbReference type="NCBIfam" id="TIGR03168">
    <property type="entry name" value="1-PFK"/>
    <property type="match status" value="1"/>
</dbReference>
<evidence type="ECO:0000256" key="4">
    <source>
        <dbReference type="ARBA" id="ARBA00022741"/>
    </source>
</evidence>